<reference evidence="17" key="1">
    <citation type="journal article" date="2014" name="Int. J. Syst. Evol. Microbiol.">
        <title>Complete genome sequence of Corynebacterium casei LMG S-19264T (=DSM 44701T), isolated from a smear-ripened cheese.</title>
        <authorList>
            <consortium name="US DOE Joint Genome Institute (JGI-PGF)"/>
            <person name="Walter F."/>
            <person name="Albersmeier A."/>
            <person name="Kalinowski J."/>
            <person name="Ruckert C."/>
        </authorList>
    </citation>
    <scope>NUCLEOTIDE SEQUENCE</scope>
    <source>
        <strain evidence="17">NBRC 110071</strain>
    </source>
</reference>
<feature type="transmembrane region" description="Helical" evidence="16">
    <location>
        <begin position="155"/>
        <end position="179"/>
    </location>
</feature>
<evidence type="ECO:0000256" key="11">
    <source>
        <dbReference type="ARBA" id="ARBA00023136"/>
    </source>
</evidence>
<protein>
    <recommendedName>
        <fullName evidence="5">CDP-diacylglycerol--glycerol-3-phosphate 3-phosphatidyltransferase</fullName>
        <ecNumber evidence="4">2.7.8.5</ecNumber>
    </recommendedName>
</protein>
<keyword evidence="12" id="KW-0594">Phospholipid biosynthesis</keyword>
<sequence length="188" mass="21190">MRMSMAGFSWIPNALTILRCLLVAPVAWFIYQQQFVAALLTFGFAGFTDGLDGFLARRYQWQSYLGSILDPIADKLLMTVSYIVLTAVGLLPPWLMFAVVLRDVVIILGASVFRWLHGPYMMSPSKAGKLSTFLQILLVLWLLIVQAFSLSGQAISMWLIWMTLAVTVYSGMEYVVTWFKKSKDLKSS</sequence>
<reference evidence="17" key="2">
    <citation type="submission" date="2023-01" db="EMBL/GenBank/DDBJ databases">
        <title>Draft genome sequence of Litoribrevibacter albus strain NBRC 110071.</title>
        <authorList>
            <person name="Sun Q."/>
            <person name="Mori K."/>
        </authorList>
    </citation>
    <scope>NUCLEOTIDE SEQUENCE</scope>
    <source>
        <strain evidence="17">NBRC 110071</strain>
    </source>
</reference>
<feature type="transmembrane region" description="Helical" evidence="16">
    <location>
        <begin position="12"/>
        <end position="31"/>
    </location>
</feature>
<keyword evidence="10" id="KW-0443">Lipid metabolism</keyword>
<keyword evidence="8 16" id="KW-0812">Transmembrane</keyword>
<gene>
    <name evidence="17" type="ORF">GCM10007876_26550</name>
</gene>
<dbReference type="InterPro" id="IPR043130">
    <property type="entry name" value="CDP-OH_PTrfase_TM_dom"/>
</dbReference>
<keyword evidence="6" id="KW-0444">Lipid biosynthesis</keyword>
<dbReference type="AlphaFoldDB" id="A0AA37SBD1"/>
<dbReference type="Gene3D" id="1.20.120.1760">
    <property type="match status" value="1"/>
</dbReference>
<dbReference type="EMBL" id="BSNM01000015">
    <property type="protein sequence ID" value="GLQ32176.1"/>
    <property type="molecule type" value="Genomic_DNA"/>
</dbReference>
<accession>A0AA37SBD1</accession>
<dbReference type="EC" id="2.7.8.5" evidence="4"/>
<evidence type="ECO:0000256" key="16">
    <source>
        <dbReference type="SAM" id="Phobius"/>
    </source>
</evidence>
<evidence type="ECO:0000256" key="7">
    <source>
        <dbReference type="ARBA" id="ARBA00022679"/>
    </source>
</evidence>
<keyword evidence="11 16" id="KW-0472">Membrane</keyword>
<feature type="transmembrane region" description="Helical" evidence="16">
    <location>
        <begin position="128"/>
        <end position="149"/>
    </location>
</feature>
<dbReference type="GO" id="GO:0008444">
    <property type="term" value="F:CDP-diacylglycerol-glycerol-3-phosphate 3-phosphatidyltransferase activity"/>
    <property type="evidence" value="ECO:0007669"/>
    <property type="project" value="UniProtKB-EC"/>
</dbReference>
<dbReference type="InterPro" id="IPR004570">
    <property type="entry name" value="Phosphatidylglycerol_P_synth"/>
</dbReference>
<name>A0AA37SBD1_9GAMM</name>
<organism evidence="17 18">
    <name type="scientific">Litoribrevibacter albus</name>
    <dbReference type="NCBI Taxonomy" id="1473156"/>
    <lineage>
        <taxon>Bacteria</taxon>
        <taxon>Pseudomonadati</taxon>
        <taxon>Pseudomonadota</taxon>
        <taxon>Gammaproteobacteria</taxon>
        <taxon>Oceanospirillales</taxon>
        <taxon>Oceanospirillaceae</taxon>
        <taxon>Litoribrevibacter</taxon>
    </lineage>
</organism>
<evidence type="ECO:0000313" key="17">
    <source>
        <dbReference type="EMBL" id="GLQ32176.1"/>
    </source>
</evidence>
<dbReference type="InterPro" id="IPR000462">
    <property type="entry name" value="CDP-OH_P_trans"/>
</dbReference>
<comment type="catalytic activity">
    <reaction evidence="14">
        <text>a CDP-1,2-diacyl-sn-glycerol + sn-glycerol 3-phosphate = a 1,2-diacyl-sn-glycero-3-phospho-(1'-sn-glycero-3'-phosphate) + CMP + H(+)</text>
        <dbReference type="Rhea" id="RHEA:12593"/>
        <dbReference type="ChEBI" id="CHEBI:15378"/>
        <dbReference type="ChEBI" id="CHEBI:57597"/>
        <dbReference type="ChEBI" id="CHEBI:58332"/>
        <dbReference type="ChEBI" id="CHEBI:60110"/>
        <dbReference type="ChEBI" id="CHEBI:60377"/>
        <dbReference type="EC" id="2.7.8.5"/>
    </reaction>
</comment>
<comment type="similarity">
    <text evidence="3 15">Belongs to the CDP-alcohol phosphatidyltransferase class-I family.</text>
</comment>
<evidence type="ECO:0000256" key="3">
    <source>
        <dbReference type="ARBA" id="ARBA00010441"/>
    </source>
</evidence>
<evidence type="ECO:0000256" key="5">
    <source>
        <dbReference type="ARBA" id="ARBA00014944"/>
    </source>
</evidence>
<comment type="subcellular location">
    <subcellularLocation>
        <location evidence="1">Membrane</location>
        <topology evidence="1">Multi-pass membrane protein</topology>
    </subcellularLocation>
</comment>
<keyword evidence="7 15" id="KW-0808">Transferase</keyword>
<dbReference type="Pfam" id="PF01066">
    <property type="entry name" value="CDP-OH_P_transf"/>
    <property type="match status" value="1"/>
</dbReference>
<dbReference type="InterPro" id="IPR050324">
    <property type="entry name" value="CDP-alcohol_PTase-I"/>
</dbReference>
<comment type="caution">
    <text evidence="17">The sequence shown here is derived from an EMBL/GenBank/DDBJ whole genome shotgun (WGS) entry which is preliminary data.</text>
</comment>
<keyword evidence="13" id="KW-1208">Phospholipid metabolism</keyword>
<dbReference type="PIRSF" id="PIRSF000847">
    <property type="entry name" value="Phos_ph_gly_syn"/>
    <property type="match status" value="1"/>
</dbReference>
<dbReference type="GO" id="GO:0016020">
    <property type="term" value="C:membrane"/>
    <property type="evidence" value="ECO:0007669"/>
    <property type="project" value="UniProtKB-SubCell"/>
</dbReference>
<feature type="transmembrane region" description="Helical" evidence="16">
    <location>
        <begin position="68"/>
        <end position="88"/>
    </location>
</feature>
<keyword evidence="9 16" id="KW-1133">Transmembrane helix</keyword>
<evidence type="ECO:0000256" key="2">
    <source>
        <dbReference type="ARBA" id="ARBA00005042"/>
    </source>
</evidence>
<dbReference type="PANTHER" id="PTHR14269:SF11">
    <property type="entry name" value="CDP-DIACYLGLYCEROL--GLYCEROL-3-PHOSPHATE 3-PHOSPHATIDYLTRANSFERASE"/>
    <property type="match status" value="1"/>
</dbReference>
<dbReference type="InterPro" id="IPR048254">
    <property type="entry name" value="CDP_ALCOHOL_P_TRANSF_CS"/>
</dbReference>
<dbReference type="GO" id="GO:0046474">
    <property type="term" value="P:glycerophospholipid biosynthetic process"/>
    <property type="evidence" value="ECO:0007669"/>
    <property type="project" value="TreeGrafter"/>
</dbReference>
<evidence type="ECO:0000256" key="6">
    <source>
        <dbReference type="ARBA" id="ARBA00022516"/>
    </source>
</evidence>
<evidence type="ECO:0000256" key="8">
    <source>
        <dbReference type="ARBA" id="ARBA00022692"/>
    </source>
</evidence>
<evidence type="ECO:0000256" key="4">
    <source>
        <dbReference type="ARBA" id="ARBA00013170"/>
    </source>
</evidence>
<dbReference type="PANTHER" id="PTHR14269">
    <property type="entry name" value="CDP-DIACYLGLYCEROL--GLYCEROL-3-PHOSPHATE 3-PHOSPHATIDYLTRANSFERASE-RELATED"/>
    <property type="match status" value="1"/>
</dbReference>
<evidence type="ECO:0000256" key="9">
    <source>
        <dbReference type="ARBA" id="ARBA00022989"/>
    </source>
</evidence>
<keyword evidence="18" id="KW-1185">Reference proteome</keyword>
<evidence type="ECO:0000256" key="13">
    <source>
        <dbReference type="ARBA" id="ARBA00023264"/>
    </source>
</evidence>
<evidence type="ECO:0000256" key="14">
    <source>
        <dbReference type="ARBA" id="ARBA00048586"/>
    </source>
</evidence>
<evidence type="ECO:0000313" key="18">
    <source>
        <dbReference type="Proteomes" id="UP001161389"/>
    </source>
</evidence>
<evidence type="ECO:0000256" key="1">
    <source>
        <dbReference type="ARBA" id="ARBA00004141"/>
    </source>
</evidence>
<evidence type="ECO:0000256" key="15">
    <source>
        <dbReference type="RuleBase" id="RU003750"/>
    </source>
</evidence>
<proteinExistence type="inferred from homology"/>
<dbReference type="Proteomes" id="UP001161389">
    <property type="component" value="Unassembled WGS sequence"/>
</dbReference>
<dbReference type="PROSITE" id="PS00379">
    <property type="entry name" value="CDP_ALCOHOL_P_TRANSF"/>
    <property type="match status" value="1"/>
</dbReference>
<evidence type="ECO:0000256" key="10">
    <source>
        <dbReference type="ARBA" id="ARBA00023098"/>
    </source>
</evidence>
<comment type="pathway">
    <text evidence="2">Phospholipid metabolism; phosphatidylglycerol biosynthesis; phosphatidylglycerol from CDP-diacylglycerol: step 1/2.</text>
</comment>
<evidence type="ECO:0000256" key="12">
    <source>
        <dbReference type="ARBA" id="ARBA00023209"/>
    </source>
</evidence>
<feature type="transmembrane region" description="Helical" evidence="16">
    <location>
        <begin position="37"/>
        <end position="56"/>
    </location>
</feature>